<reference evidence="16 17" key="1">
    <citation type="submission" date="2017-01" db="EMBL/GenBank/DDBJ databases">
        <title>Complete genome sequence of esterase-producing bacterium Croceicoccus marinus E4A9.</title>
        <authorList>
            <person name="Wu Y.-H."/>
            <person name="Cheng H."/>
            <person name="Xu L."/>
            <person name="Huo Y.-Y."/>
            <person name="Wang C.-S."/>
            <person name="Xu X.-W."/>
        </authorList>
    </citation>
    <scope>NUCLEOTIDE SEQUENCE [LARGE SCALE GENOMIC DNA]</scope>
    <source>
        <strain evidence="16 17">E4A9</strain>
        <plasmid evidence="17">Plasmid pcme4a9ii</plasmid>
    </source>
</reference>
<evidence type="ECO:0000259" key="14">
    <source>
        <dbReference type="SMART" id="SM01192"/>
    </source>
</evidence>
<evidence type="ECO:0000256" key="3">
    <source>
        <dbReference type="ARBA" id="ARBA00012058"/>
    </source>
</evidence>
<dbReference type="GO" id="GO:0004634">
    <property type="term" value="F:phosphopyruvate hydratase activity"/>
    <property type="evidence" value="ECO:0007669"/>
    <property type="project" value="UniProtKB-UniRule"/>
</dbReference>
<dbReference type="SUPFAM" id="SSF54826">
    <property type="entry name" value="Enolase N-terminal domain-like"/>
    <property type="match status" value="1"/>
</dbReference>
<comment type="similarity">
    <text evidence="2 10">Belongs to the enolase family.</text>
</comment>
<evidence type="ECO:0000256" key="11">
    <source>
        <dbReference type="PIRSR" id="PIRSR001400-1"/>
    </source>
</evidence>
<comment type="function">
    <text evidence="9 10">Catalyzes the reversible conversion of 2-phosphoglycerate (2-PG) into phosphoenolpyruvate (PEP). It is essential for the degradation of carbohydrates via glycolysis.</text>
</comment>
<feature type="binding site" evidence="10 13">
    <location>
        <position position="314"/>
    </location>
    <ligand>
        <name>Mg(2+)</name>
        <dbReference type="ChEBI" id="CHEBI:18420"/>
    </ligand>
</feature>
<proteinExistence type="inferred from homology"/>
<evidence type="ECO:0000256" key="2">
    <source>
        <dbReference type="ARBA" id="ARBA00009604"/>
    </source>
</evidence>
<dbReference type="GO" id="GO:0000015">
    <property type="term" value="C:phosphopyruvate hydratase complex"/>
    <property type="evidence" value="ECO:0007669"/>
    <property type="project" value="InterPro"/>
</dbReference>
<dbReference type="SFLD" id="SFLDS00001">
    <property type="entry name" value="Enolase"/>
    <property type="match status" value="1"/>
</dbReference>
<dbReference type="InterPro" id="IPR000941">
    <property type="entry name" value="Enolase"/>
</dbReference>
<evidence type="ECO:0000256" key="6">
    <source>
        <dbReference type="ARBA" id="ARBA00022842"/>
    </source>
</evidence>
<protein>
    <recommendedName>
        <fullName evidence="4 10">Enolase</fullName>
        <ecNumber evidence="3 10">4.2.1.11</ecNumber>
    </recommendedName>
    <alternativeName>
        <fullName evidence="10">2-phospho-D-glycerate hydro-lyase</fullName>
    </alternativeName>
    <alternativeName>
        <fullName evidence="10">2-phosphoglycerate dehydratase</fullName>
    </alternativeName>
</protein>
<feature type="binding site" evidence="10">
    <location>
        <position position="339"/>
    </location>
    <ligand>
        <name>(2R)-2-phosphoglycerate</name>
        <dbReference type="ChEBI" id="CHEBI:58289"/>
    </ligand>
</feature>
<dbReference type="KEGG" id="cman:A9D14_19255"/>
<dbReference type="OrthoDB" id="9804716at2"/>
<comment type="pathway">
    <text evidence="1 10">Carbohydrate degradation; glycolysis; pyruvate from D-glyceraldehyde 3-phosphate: step 4/5.</text>
</comment>
<dbReference type="EC" id="4.2.1.11" evidence="3 10"/>
<evidence type="ECO:0000256" key="4">
    <source>
        <dbReference type="ARBA" id="ARBA00017068"/>
    </source>
</evidence>
<evidence type="ECO:0000313" key="17">
    <source>
        <dbReference type="Proteomes" id="UP000195807"/>
    </source>
</evidence>
<evidence type="ECO:0000313" key="16">
    <source>
        <dbReference type="EMBL" id="ARU18458.1"/>
    </source>
</evidence>
<evidence type="ECO:0000256" key="12">
    <source>
        <dbReference type="PIRSR" id="PIRSR001400-2"/>
    </source>
</evidence>
<feature type="binding site" evidence="10">
    <location>
        <position position="164"/>
    </location>
    <ligand>
        <name>(2R)-2-phosphoglycerate</name>
        <dbReference type="ChEBI" id="CHEBI:58289"/>
    </ligand>
</feature>
<dbReference type="NCBIfam" id="TIGR01060">
    <property type="entry name" value="eno"/>
    <property type="match status" value="1"/>
</dbReference>
<dbReference type="SFLD" id="SFLDF00002">
    <property type="entry name" value="enolase"/>
    <property type="match status" value="1"/>
</dbReference>
<keyword evidence="16" id="KW-0614">Plasmid</keyword>
<name>A0A217EZ85_9SPHN</name>
<dbReference type="UniPathway" id="UPA00109">
    <property type="reaction ID" value="UER00187"/>
</dbReference>
<feature type="binding site" evidence="10 13">
    <location>
        <position position="243"/>
    </location>
    <ligand>
        <name>Mg(2+)</name>
        <dbReference type="ChEBI" id="CHEBI:18420"/>
    </ligand>
</feature>
<comment type="subcellular location">
    <subcellularLocation>
        <location evidence="10">Cytoplasm</location>
    </subcellularLocation>
    <subcellularLocation>
        <location evidence="10">Secreted</location>
    </subcellularLocation>
    <subcellularLocation>
        <location evidence="10">Cell surface</location>
    </subcellularLocation>
    <text evidence="10">Fractions of enolase are present in both the cytoplasm and on the cell surface.</text>
</comment>
<dbReference type="PIRSF" id="PIRSF001400">
    <property type="entry name" value="Enolase"/>
    <property type="match status" value="1"/>
</dbReference>
<dbReference type="GO" id="GO:0009986">
    <property type="term" value="C:cell surface"/>
    <property type="evidence" value="ECO:0007669"/>
    <property type="project" value="UniProtKB-SubCell"/>
</dbReference>
<evidence type="ECO:0000256" key="9">
    <source>
        <dbReference type="ARBA" id="ARBA00045763"/>
    </source>
</evidence>
<dbReference type="SMART" id="SM01193">
    <property type="entry name" value="Enolase_N"/>
    <property type="match status" value="1"/>
</dbReference>
<dbReference type="EMBL" id="CP019604">
    <property type="protein sequence ID" value="ARU18458.1"/>
    <property type="molecule type" value="Genomic_DNA"/>
</dbReference>
<dbReference type="GO" id="GO:0005576">
    <property type="term" value="C:extracellular region"/>
    <property type="evidence" value="ECO:0007669"/>
    <property type="project" value="UniProtKB-SubCell"/>
</dbReference>
<dbReference type="Pfam" id="PF03952">
    <property type="entry name" value="Enolase_N"/>
    <property type="match status" value="1"/>
</dbReference>
<keyword evidence="16" id="KW-0670">Pyruvate</keyword>
<feature type="binding site" evidence="12">
    <location>
        <position position="390"/>
    </location>
    <ligand>
        <name>substrate</name>
    </ligand>
</feature>
<keyword evidence="7 10" id="KW-0324">Glycolysis</keyword>
<dbReference type="SFLD" id="SFLDG00178">
    <property type="entry name" value="enolase"/>
    <property type="match status" value="1"/>
</dbReference>
<evidence type="ECO:0000256" key="7">
    <source>
        <dbReference type="ARBA" id="ARBA00023152"/>
    </source>
</evidence>
<evidence type="ECO:0000256" key="1">
    <source>
        <dbReference type="ARBA" id="ARBA00005031"/>
    </source>
</evidence>
<feature type="domain" description="Enolase N-terminal" evidence="15">
    <location>
        <begin position="5"/>
        <end position="135"/>
    </location>
</feature>
<sequence length="425" mass="45418">MKRTIAALSAHEILDSRGWPTVKVTVRLEGGITASASVPSGASTGQFEAHELRDGDAARYAGRGVLKAVANVEREIAGALIGLDVVLQPEIDRLMCELDGTENKARLGANAVLGVSLVVARAAAQAMELPLYQYLGGSTARRLPVPMMNIINGGKHAANGLQMQEFMIVPHGAPTYGEALRYGSETYHVLRGLLEEKGLGAGVGDEGGFAPHLKDERQALELIVRAIEVAGYEPGRQIAIALDPAATSFVKDGGYVLPGLGGAHMTSDELLAVYTDWIAAFPIVSIEDGFGEQDWPAFVKQTLAMGDRIQIVGDDLYVTNSRFIQRGIDDKATNAALIKPNQIGTVTETVAAIELCRRAGLRYKFSHRSGETEDDFIADFAVAMTGGQFKGGAPCRGERLAKYNRLLEIEHQLGGEAIFSSPFVA</sequence>
<dbReference type="Proteomes" id="UP000195807">
    <property type="component" value="Plasmid pCME4A9II"/>
</dbReference>
<feature type="active site" description="Proton acceptor" evidence="10 11">
    <location>
        <position position="339"/>
    </location>
</feature>
<dbReference type="Gene3D" id="3.20.20.120">
    <property type="entry name" value="Enolase-like C-terminal domain"/>
    <property type="match status" value="1"/>
</dbReference>
<feature type="binding site" evidence="10">
    <location>
        <position position="369"/>
    </location>
    <ligand>
        <name>(2R)-2-phosphoglycerate</name>
        <dbReference type="ChEBI" id="CHEBI:58289"/>
    </ligand>
</feature>
<dbReference type="HAMAP" id="MF_00318">
    <property type="entry name" value="Enolase"/>
    <property type="match status" value="1"/>
</dbReference>
<feature type="binding site" evidence="10 13">
    <location>
        <position position="287"/>
    </location>
    <ligand>
        <name>Mg(2+)</name>
        <dbReference type="ChEBI" id="CHEBI:18420"/>
    </ligand>
</feature>
<organism evidence="16 17">
    <name type="scientific">Croceicoccus marinus</name>
    <dbReference type="NCBI Taxonomy" id="450378"/>
    <lineage>
        <taxon>Bacteria</taxon>
        <taxon>Pseudomonadati</taxon>
        <taxon>Pseudomonadota</taxon>
        <taxon>Alphaproteobacteria</taxon>
        <taxon>Sphingomonadales</taxon>
        <taxon>Erythrobacteraceae</taxon>
        <taxon>Croceicoccus</taxon>
    </lineage>
</organism>
<dbReference type="Pfam" id="PF00113">
    <property type="entry name" value="Enolase_C"/>
    <property type="match status" value="1"/>
</dbReference>
<feature type="binding site" evidence="10">
    <location>
        <position position="368"/>
    </location>
    <ligand>
        <name>(2R)-2-phosphoglycerate</name>
        <dbReference type="ChEBI" id="CHEBI:58289"/>
    </ligand>
</feature>
<keyword evidence="6 10" id="KW-0460">Magnesium</keyword>
<evidence type="ECO:0000259" key="15">
    <source>
        <dbReference type="SMART" id="SM01193"/>
    </source>
</evidence>
<feature type="binding site" evidence="12">
    <location>
        <position position="287"/>
    </location>
    <ligand>
        <name>substrate</name>
    </ligand>
</feature>
<dbReference type="SUPFAM" id="SSF51604">
    <property type="entry name" value="Enolase C-terminal domain-like"/>
    <property type="match status" value="1"/>
</dbReference>
<dbReference type="GO" id="GO:0006096">
    <property type="term" value="P:glycolytic process"/>
    <property type="evidence" value="ECO:0007669"/>
    <property type="project" value="UniProtKB-UniRule"/>
</dbReference>
<dbReference type="AlphaFoldDB" id="A0A217EZ85"/>
<dbReference type="Gene3D" id="3.30.390.10">
    <property type="entry name" value="Enolase-like, N-terminal domain"/>
    <property type="match status" value="1"/>
</dbReference>
<evidence type="ECO:0000256" key="8">
    <source>
        <dbReference type="ARBA" id="ARBA00023239"/>
    </source>
</evidence>
<dbReference type="PRINTS" id="PR00148">
    <property type="entry name" value="ENOLASE"/>
</dbReference>
<comment type="catalytic activity">
    <reaction evidence="10">
        <text>(2R)-2-phosphoglycerate = phosphoenolpyruvate + H2O</text>
        <dbReference type="Rhea" id="RHEA:10164"/>
        <dbReference type="ChEBI" id="CHEBI:15377"/>
        <dbReference type="ChEBI" id="CHEBI:58289"/>
        <dbReference type="ChEBI" id="CHEBI:58702"/>
        <dbReference type="EC" id="4.2.1.11"/>
    </reaction>
</comment>
<feature type="active site" description="Proton donor" evidence="10 11">
    <location>
        <position position="206"/>
    </location>
</feature>
<dbReference type="InterPro" id="IPR020811">
    <property type="entry name" value="Enolase_N"/>
</dbReference>
<dbReference type="InterPro" id="IPR036849">
    <property type="entry name" value="Enolase-like_C_sf"/>
</dbReference>
<keyword evidence="8 10" id="KW-0456">Lyase</keyword>
<dbReference type="CDD" id="cd03313">
    <property type="entry name" value="enolase"/>
    <property type="match status" value="1"/>
</dbReference>
<keyword evidence="10 13" id="KW-0479">Metal-binding</keyword>
<accession>A0A217EZ85</accession>
<dbReference type="InterPro" id="IPR020810">
    <property type="entry name" value="Enolase_C"/>
</dbReference>
<keyword evidence="5 10" id="KW-0964">Secreted</keyword>
<keyword evidence="10" id="KW-0963">Cytoplasm</keyword>
<feature type="binding site" evidence="12">
    <location>
        <position position="314"/>
    </location>
    <ligand>
        <name>substrate</name>
    </ligand>
</feature>
<evidence type="ECO:0000256" key="5">
    <source>
        <dbReference type="ARBA" id="ARBA00022525"/>
    </source>
</evidence>
<dbReference type="PANTHER" id="PTHR11902">
    <property type="entry name" value="ENOLASE"/>
    <property type="match status" value="1"/>
</dbReference>
<dbReference type="STRING" id="450378.GCA_001661675_03862"/>
<dbReference type="InterPro" id="IPR029017">
    <property type="entry name" value="Enolase-like_N"/>
</dbReference>
<feature type="binding site" evidence="10">
    <location>
        <position position="390"/>
    </location>
    <ligand>
        <name>(2R)-2-phosphoglycerate</name>
        <dbReference type="ChEBI" id="CHEBI:58289"/>
    </ligand>
</feature>
<dbReference type="GO" id="GO:0000287">
    <property type="term" value="F:magnesium ion binding"/>
    <property type="evidence" value="ECO:0007669"/>
    <property type="project" value="UniProtKB-UniRule"/>
</dbReference>
<dbReference type="PANTHER" id="PTHR11902:SF1">
    <property type="entry name" value="ENOLASE"/>
    <property type="match status" value="1"/>
</dbReference>
<comment type="cofactor">
    <cofactor evidence="10">
        <name>Mg(2+)</name>
        <dbReference type="ChEBI" id="CHEBI:18420"/>
    </cofactor>
    <text evidence="10">Binds a second Mg(2+) ion via substrate during catalysis.</text>
</comment>
<keyword evidence="17" id="KW-1185">Reference proteome</keyword>
<dbReference type="RefSeq" id="WP_066850941.1">
    <property type="nucleotide sequence ID" value="NZ_CP019604.1"/>
</dbReference>
<evidence type="ECO:0000256" key="13">
    <source>
        <dbReference type="PIRSR" id="PIRSR001400-3"/>
    </source>
</evidence>
<geneLocation type="plasmid" evidence="17">
    <name>pcme4a9ii</name>
</geneLocation>
<evidence type="ECO:0000256" key="10">
    <source>
        <dbReference type="HAMAP-Rule" id="MF_00318"/>
    </source>
</evidence>
<gene>
    <name evidence="10" type="primary">eno</name>
    <name evidence="16" type="ORF">A9D14_19255</name>
</gene>
<feature type="binding site" evidence="12">
    <location>
        <begin position="366"/>
        <end position="369"/>
    </location>
    <ligand>
        <name>substrate</name>
    </ligand>
</feature>
<dbReference type="SMART" id="SM01192">
    <property type="entry name" value="Enolase_C"/>
    <property type="match status" value="1"/>
</dbReference>
<feature type="binding site" evidence="12">
    <location>
        <position position="156"/>
    </location>
    <ligand>
        <name>substrate</name>
    </ligand>
</feature>
<comment type="cofactor">
    <cofactor evidence="13">
        <name>Mg(2+)</name>
        <dbReference type="ChEBI" id="CHEBI:18420"/>
    </cofactor>
    <text evidence="13">Mg(2+) is required for catalysis and for stabilizing the dimer.</text>
</comment>
<feature type="binding site" evidence="12">
    <location>
        <position position="165"/>
    </location>
    <ligand>
        <name>substrate</name>
    </ligand>
</feature>
<feature type="domain" description="Enolase C-terminal TIM barrel" evidence="14">
    <location>
        <begin position="140"/>
        <end position="425"/>
    </location>
</feature>